<dbReference type="EMBL" id="CM044703">
    <property type="protein sequence ID" value="KAI5670774.1"/>
    <property type="molecule type" value="Genomic_DNA"/>
</dbReference>
<evidence type="ECO:0000313" key="1">
    <source>
        <dbReference type="EMBL" id="KAI5670774.1"/>
    </source>
</evidence>
<protein>
    <submittedName>
        <fullName evidence="1">Uncharacterized protein</fullName>
    </submittedName>
</protein>
<comment type="caution">
    <text evidence="1">The sequence shown here is derived from an EMBL/GenBank/DDBJ whole genome shotgun (WGS) entry which is preliminary data.</text>
</comment>
<reference evidence="2" key="1">
    <citation type="journal article" date="2023" name="Nat. Plants">
        <title>Single-cell RNA sequencing provides a high-resolution roadmap for understanding the multicellular compartmentation of specialized metabolism.</title>
        <authorList>
            <person name="Sun S."/>
            <person name="Shen X."/>
            <person name="Li Y."/>
            <person name="Li Y."/>
            <person name="Wang S."/>
            <person name="Li R."/>
            <person name="Zhang H."/>
            <person name="Shen G."/>
            <person name="Guo B."/>
            <person name="Wei J."/>
            <person name="Xu J."/>
            <person name="St-Pierre B."/>
            <person name="Chen S."/>
            <person name="Sun C."/>
        </authorList>
    </citation>
    <scope>NUCLEOTIDE SEQUENCE [LARGE SCALE GENOMIC DNA]</scope>
</reference>
<sequence length="189" mass="20955">MWSKDETEVMIKDSVIKQRFSRMMATNYMGAFCLTKALLPLLENSPVPSRVVNVSSFTHRNVCLILFSYELNRQIVLMQKSHRVSVVVADPGAVKTNIMREIPSHISQIALLSLRILGILQSPDIGVRSILDAALAPPEITGVYFFGGNGTTIKSSALSYDTKLSKDLWNASIEMFRDLQLSSSTNASM</sequence>
<name>A0ACC0BDN6_CATRO</name>
<proteinExistence type="predicted"/>
<keyword evidence="2" id="KW-1185">Reference proteome</keyword>
<dbReference type="Proteomes" id="UP001060085">
    <property type="component" value="Linkage Group LG03"/>
</dbReference>
<accession>A0ACC0BDN6</accession>
<evidence type="ECO:0000313" key="2">
    <source>
        <dbReference type="Proteomes" id="UP001060085"/>
    </source>
</evidence>
<gene>
    <name evidence="1" type="ORF">M9H77_11138</name>
</gene>
<organism evidence="1 2">
    <name type="scientific">Catharanthus roseus</name>
    <name type="common">Madagascar periwinkle</name>
    <name type="synonym">Vinca rosea</name>
    <dbReference type="NCBI Taxonomy" id="4058"/>
    <lineage>
        <taxon>Eukaryota</taxon>
        <taxon>Viridiplantae</taxon>
        <taxon>Streptophyta</taxon>
        <taxon>Embryophyta</taxon>
        <taxon>Tracheophyta</taxon>
        <taxon>Spermatophyta</taxon>
        <taxon>Magnoliopsida</taxon>
        <taxon>eudicotyledons</taxon>
        <taxon>Gunneridae</taxon>
        <taxon>Pentapetalae</taxon>
        <taxon>asterids</taxon>
        <taxon>lamiids</taxon>
        <taxon>Gentianales</taxon>
        <taxon>Apocynaceae</taxon>
        <taxon>Rauvolfioideae</taxon>
        <taxon>Vinceae</taxon>
        <taxon>Catharanthinae</taxon>
        <taxon>Catharanthus</taxon>
    </lineage>
</organism>